<dbReference type="Gene3D" id="2.40.170.20">
    <property type="entry name" value="TonB-dependent receptor, beta-barrel domain"/>
    <property type="match status" value="1"/>
</dbReference>
<dbReference type="Gene3D" id="2.170.130.10">
    <property type="entry name" value="TonB-dependent receptor, plug domain"/>
    <property type="match status" value="1"/>
</dbReference>
<reference evidence="13 14" key="1">
    <citation type="submission" date="2018-03" db="EMBL/GenBank/DDBJ databases">
        <title>The draft genome of Sphingosinicella sp. GL-C-18.</title>
        <authorList>
            <person name="Liu L."/>
            <person name="Li L."/>
            <person name="Liang L."/>
            <person name="Zhang X."/>
            <person name="Wang T."/>
        </authorList>
    </citation>
    <scope>NUCLEOTIDE SEQUENCE [LARGE SCALE GENOMIC DNA]</scope>
    <source>
        <strain evidence="13 14">GL-C-18</strain>
    </source>
</reference>
<comment type="caution">
    <text evidence="13">The sequence shown here is derived from an EMBL/GenBank/DDBJ whole genome shotgun (WGS) entry which is preliminary data.</text>
</comment>
<dbReference type="SUPFAM" id="SSF56935">
    <property type="entry name" value="Porins"/>
    <property type="match status" value="1"/>
</dbReference>
<dbReference type="InterPro" id="IPR037066">
    <property type="entry name" value="Plug_dom_sf"/>
</dbReference>
<dbReference type="InterPro" id="IPR000531">
    <property type="entry name" value="Beta-barrel_TonB"/>
</dbReference>
<evidence type="ECO:0000259" key="12">
    <source>
        <dbReference type="Pfam" id="PF07715"/>
    </source>
</evidence>
<dbReference type="GO" id="GO:0009279">
    <property type="term" value="C:cell outer membrane"/>
    <property type="evidence" value="ECO:0007669"/>
    <property type="project" value="UniProtKB-SubCell"/>
</dbReference>
<dbReference type="InterPro" id="IPR012910">
    <property type="entry name" value="Plug_dom"/>
</dbReference>
<feature type="domain" description="TonB-dependent receptor-like beta-barrel" evidence="11">
    <location>
        <begin position="435"/>
        <end position="988"/>
    </location>
</feature>
<dbReference type="PANTHER" id="PTHR40980">
    <property type="entry name" value="PLUG DOMAIN-CONTAINING PROTEIN"/>
    <property type="match status" value="1"/>
</dbReference>
<evidence type="ECO:0000313" key="14">
    <source>
        <dbReference type="Proteomes" id="UP000241167"/>
    </source>
</evidence>
<dbReference type="InterPro" id="IPR010104">
    <property type="entry name" value="TonB_rcpt_bac"/>
</dbReference>
<keyword evidence="14" id="KW-1185">Reference proteome</keyword>
<organism evidence="13 14">
    <name type="scientific">Allosphingosinicella deserti</name>
    <dbReference type="NCBI Taxonomy" id="2116704"/>
    <lineage>
        <taxon>Bacteria</taxon>
        <taxon>Pseudomonadati</taxon>
        <taxon>Pseudomonadota</taxon>
        <taxon>Alphaproteobacteria</taxon>
        <taxon>Sphingomonadales</taxon>
        <taxon>Sphingomonadaceae</taxon>
        <taxon>Allosphingosinicella</taxon>
    </lineage>
</organism>
<evidence type="ECO:0008006" key="15">
    <source>
        <dbReference type="Google" id="ProtNLM"/>
    </source>
</evidence>
<dbReference type="AlphaFoldDB" id="A0A2P7QSD7"/>
<keyword evidence="5 9" id="KW-0798">TonB box</keyword>
<keyword evidence="3 8" id="KW-1134">Transmembrane beta strand</keyword>
<evidence type="ECO:0000256" key="3">
    <source>
        <dbReference type="ARBA" id="ARBA00022452"/>
    </source>
</evidence>
<comment type="similarity">
    <text evidence="8 9">Belongs to the TonB-dependent receptor family.</text>
</comment>
<proteinExistence type="inferred from homology"/>
<evidence type="ECO:0000256" key="5">
    <source>
        <dbReference type="ARBA" id="ARBA00023077"/>
    </source>
</evidence>
<keyword evidence="4 8" id="KW-0812">Transmembrane</keyword>
<evidence type="ECO:0000259" key="11">
    <source>
        <dbReference type="Pfam" id="PF00593"/>
    </source>
</evidence>
<evidence type="ECO:0000256" key="7">
    <source>
        <dbReference type="ARBA" id="ARBA00023237"/>
    </source>
</evidence>
<sequence length="1025" mass="109932">MHIRKLLMGGTSAAALVSLGVAAPALAQQGPAPVGPAGTPANTSEAAAGDPLVAGQAATDQSAADQTAADQAVSDATDEIVVTARRQALQNATDRKRNSDTIIDSVVADDAGKLPDNSITEVLQRVPGVSIVRFASLGDPDRFSVEGSGIQVRGLSNVLATLNGREIFGANGGGGISWGEVTPELMAAVDVYKASTADRIEGGIGGAVDLRTKMPFDFKEFTVSGTAQGGYGDASERASYGGSLLIANNWDTGIGRIGVLIDVAFNKLRSQSSFVRAEPYYPRYIGGQLRYIPGGFDFGQENFERRRKGFYGAVQWEPADNLRFFHTTFISNYRSDRTETGVFVVPSNTDASLIPTPGSDARYDSNGVLISASTLVPSGQANFTQGSITGSATASNQENETRDFSQGFSWDATPNLRLSGALQFVDSYSNSNAFSSSVGSTASAFAFDASGGLPDFTVTPATSFEDRARYIWQSFAFNPDRNRAKETAANLDLAWSVGDESQFLRRIEVGARYANRRERDNQIGTYWAPLGRDWNGSPQRTLADGTASDAEFDGFSNFFKGDVTVPTGFFVPSQAMLQSFDPIYIQTAYGYTIADNPNGPNPIGKQDRAGLIQTRLRNKAAYIQARFGGEGPIRFDGNVGLRVVDIDIDGSGRNVVTFPAFYFSQADANQDLADGVPNNAVAAGVSESTRSASNSFTRFLPSFNLSLRPTSDIVVRLGVTKTMSLPDFYSLRATQILTVQTSPNANNTGTTNYTPIFNGFTASAGNPALKPTMSLNLDLSAEYYQGNSFNAHVALFRKILTDQILYGTTLRPFSQTITRPDGTTFTANSVVSAEEVYNADKKSFVTGVEIGGRKFFDMLPEPFNGLGIEANYTYIDSKSPSALARDINGAEMTGIPIVGLSKHNLNAQLLYEREPLSIRVAYSWRSKYLQTTNGNGTTPTYTAFDANGVGTSVRASLPVYADAYGQLDAGITFSITPKLRVFVQGTNLTNAVTKTLMAGYPGNSTQVRSWFLSDRRVEGGINFSF</sequence>
<comment type="subcellular location">
    <subcellularLocation>
        <location evidence="1 8">Cell outer membrane</location>
        <topology evidence="1 8">Multi-pass membrane protein</topology>
    </subcellularLocation>
</comment>
<gene>
    <name evidence="13" type="ORF">C7I55_11395</name>
</gene>
<dbReference type="RefSeq" id="WP_106513026.1">
    <property type="nucleotide sequence ID" value="NZ_PXYI01000003.1"/>
</dbReference>
<evidence type="ECO:0000256" key="6">
    <source>
        <dbReference type="ARBA" id="ARBA00023136"/>
    </source>
</evidence>
<feature type="domain" description="TonB-dependent receptor plug" evidence="12">
    <location>
        <begin position="96"/>
        <end position="207"/>
    </location>
</feature>
<evidence type="ECO:0000256" key="4">
    <source>
        <dbReference type="ARBA" id="ARBA00022692"/>
    </source>
</evidence>
<dbReference type="PANTHER" id="PTHR40980:SF3">
    <property type="entry name" value="TONB-DEPENDENT RECEPTOR-LIKE BETA-BARREL DOMAIN-CONTAINING PROTEIN"/>
    <property type="match status" value="1"/>
</dbReference>
<feature type="chain" id="PRO_5015132595" description="TonB-dependent receptor" evidence="10">
    <location>
        <begin position="28"/>
        <end position="1025"/>
    </location>
</feature>
<keyword evidence="10" id="KW-0732">Signal</keyword>
<evidence type="ECO:0000256" key="9">
    <source>
        <dbReference type="RuleBase" id="RU003357"/>
    </source>
</evidence>
<dbReference type="InterPro" id="IPR036942">
    <property type="entry name" value="Beta-barrel_TonB_sf"/>
</dbReference>
<evidence type="ECO:0000256" key="10">
    <source>
        <dbReference type="SAM" id="SignalP"/>
    </source>
</evidence>
<accession>A0A2P7QSD7</accession>
<dbReference type="Pfam" id="PF00593">
    <property type="entry name" value="TonB_dep_Rec_b-barrel"/>
    <property type="match status" value="1"/>
</dbReference>
<dbReference type="Proteomes" id="UP000241167">
    <property type="component" value="Unassembled WGS sequence"/>
</dbReference>
<dbReference type="EMBL" id="PXYI01000003">
    <property type="protein sequence ID" value="PSJ40873.1"/>
    <property type="molecule type" value="Genomic_DNA"/>
</dbReference>
<evidence type="ECO:0000256" key="2">
    <source>
        <dbReference type="ARBA" id="ARBA00022448"/>
    </source>
</evidence>
<dbReference type="OrthoDB" id="5476657at2"/>
<dbReference type="PROSITE" id="PS52016">
    <property type="entry name" value="TONB_DEPENDENT_REC_3"/>
    <property type="match status" value="1"/>
</dbReference>
<evidence type="ECO:0000256" key="8">
    <source>
        <dbReference type="PROSITE-ProRule" id="PRU01360"/>
    </source>
</evidence>
<evidence type="ECO:0000256" key="1">
    <source>
        <dbReference type="ARBA" id="ARBA00004571"/>
    </source>
</evidence>
<feature type="signal peptide" evidence="10">
    <location>
        <begin position="1"/>
        <end position="27"/>
    </location>
</feature>
<dbReference type="NCBIfam" id="TIGR01782">
    <property type="entry name" value="TonB-Xanth-Caul"/>
    <property type="match status" value="1"/>
</dbReference>
<evidence type="ECO:0000313" key="13">
    <source>
        <dbReference type="EMBL" id="PSJ40873.1"/>
    </source>
</evidence>
<dbReference type="Pfam" id="PF07715">
    <property type="entry name" value="Plug"/>
    <property type="match status" value="1"/>
</dbReference>
<keyword evidence="2 8" id="KW-0813">Transport</keyword>
<protein>
    <recommendedName>
        <fullName evidence="15">TonB-dependent receptor</fullName>
    </recommendedName>
</protein>
<name>A0A2P7QSD7_9SPHN</name>
<keyword evidence="7 8" id="KW-0998">Cell outer membrane</keyword>
<dbReference type="InterPro" id="IPR039426">
    <property type="entry name" value="TonB-dep_rcpt-like"/>
</dbReference>
<keyword evidence="6 8" id="KW-0472">Membrane</keyword>